<dbReference type="AlphaFoldDB" id="A0A553QLZ5"/>
<name>A0A553QLZ5_9TELE</name>
<reference evidence="2 3" key="1">
    <citation type="journal article" date="2019" name="Sci. Data">
        <title>Hybrid genome assembly and annotation of Danionella translucida.</title>
        <authorList>
            <person name="Kadobianskyi M."/>
            <person name="Schulze L."/>
            <person name="Schuelke M."/>
            <person name="Judkewitz B."/>
        </authorList>
    </citation>
    <scope>NUCLEOTIDE SEQUENCE [LARGE SCALE GENOMIC DNA]</scope>
    <source>
        <strain evidence="2 3">Bolton</strain>
    </source>
</reference>
<organism evidence="2 3">
    <name type="scientific">Danionella cerebrum</name>
    <dbReference type="NCBI Taxonomy" id="2873325"/>
    <lineage>
        <taxon>Eukaryota</taxon>
        <taxon>Metazoa</taxon>
        <taxon>Chordata</taxon>
        <taxon>Craniata</taxon>
        <taxon>Vertebrata</taxon>
        <taxon>Euteleostomi</taxon>
        <taxon>Actinopterygii</taxon>
        <taxon>Neopterygii</taxon>
        <taxon>Teleostei</taxon>
        <taxon>Ostariophysi</taxon>
        <taxon>Cypriniformes</taxon>
        <taxon>Danionidae</taxon>
        <taxon>Danioninae</taxon>
        <taxon>Danionella</taxon>
    </lineage>
</organism>
<accession>A0A553QLZ5</accession>
<comment type="caution">
    <text evidence="2">The sequence shown here is derived from an EMBL/GenBank/DDBJ whole genome shotgun (WGS) entry which is preliminary data.</text>
</comment>
<keyword evidence="3" id="KW-1185">Reference proteome</keyword>
<evidence type="ECO:0000313" key="3">
    <source>
        <dbReference type="Proteomes" id="UP000316079"/>
    </source>
</evidence>
<sequence>MKNLHVTICPAGRLLIQTQDNSTLTQRNCVRIPKHFLHQVTALELLPEDMSNEDTPVSGRTRSLAEDSTEAFGAVPALRVNLLKDSE</sequence>
<gene>
    <name evidence="2" type="ORF">DNTS_023029</name>
</gene>
<dbReference type="EMBL" id="SRMA01025786">
    <property type="protein sequence ID" value="TRY91012.1"/>
    <property type="molecule type" value="Genomic_DNA"/>
</dbReference>
<proteinExistence type="predicted"/>
<evidence type="ECO:0000313" key="2">
    <source>
        <dbReference type="EMBL" id="TRY91012.1"/>
    </source>
</evidence>
<feature type="region of interest" description="Disordered" evidence="1">
    <location>
        <begin position="48"/>
        <end position="68"/>
    </location>
</feature>
<protein>
    <submittedName>
        <fullName evidence="2">Uncharacterized protein</fullName>
    </submittedName>
</protein>
<dbReference type="Proteomes" id="UP000316079">
    <property type="component" value="Unassembled WGS sequence"/>
</dbReference>
<evidence type="ECO:0000256" key="1">
    <source>
        <dbReference type="SAM" id="MobiDB-lite"/>
    </source>
</evidence>